<organism evidence="6 7">
    <name type="scientific">Oligella urethralis DNF00040</name>
    <dbReference type="NCBI Taxonomy" id="1401065"/>
    <lineage>
        <taxon>Bacteria</taxon>
        <taxon>Pseudomonadati</taxon>
        <taxon>Pseudomonadota</taxon>
        <taxon>Betaproteobacteria</taxon>
        <taxon>Burkholderiales</taxon>
        <taxon>Alcaligenaceae</taxon>
        <taxon>Oligella</taxon>
    </lineage>
</organism>
<evidence type="ECO:0000256" key="5">
    <source>
        <dbReference type="ARBA" id="ARBA00023284"/>
    </source>
</evidence>
<name>A0A095YXP5_9BURK</name>
<dbReference type="GeneID" id="93427800"/>
<dbReference type="PIRSF" id="PIRSF005261">
    <property type="entry name" value="Heat_shock_Hsp33"/>
    <property type="match status" value="1"/>
</dbReference>
<reference evidence="6 7" key="1">
    <citation type="submission" date="2014-07" db="EMBL/GenBank/DDBJ databases">
        <authorList>
            <person name="McCorrison J."/>
            <person name="Sanka R."/>
            <person name="Torralba M."/>
            <person name="Gillis M."/>
            <person name="Haft D.H."/>
            <person name="Methe B."/>
            <person name="Sutton G."/>
            <person name="Nelson K.E."/>
        </authorList>
    </citation>
    <scope>NUCLEOTIDE SEQUENCE [LARGE SCALE GENOMIC DNA]</scope>
    <source>
        <strain evidence="6 7">DNF00040</strain>
    </source>
</reference>
<evidence type="ECO:0000256" key="1">
    <source>
        <dbReference type="ARBA" id="ARBA00022490"/>
    </source>
</evidence>
<dbReference type="InterPro" id="IPR016153">
    <property type="entry name" value="Heat_shock_Hsp33_N"/>
</dbReference>
<dbReference type="SUPFAM" id="SSF118352">
    <property type="entry name" value="HSP33 redox switch-like"/>
    <property type="match status" value="1"/>
</dbReference>
<keyword evidence="3" id="KW-1015">Disulfide bond</keyword>
<dbReference type="InterPro" id="IPR000397">
    <property type="entry name" value="Heat_shock_Hsp33"/>
</dbReference>
<dbReference type="Gene3D" id="3.55.30.10">
    <property type="entry name" value="Hsp33 domain"/>
    <property type="match status" value="1"/>
</dbReference>
<keyword evidence="2" id="KW-0862">Zinc</keyword>
<sequence length="307" mass="34666">MSDLLKKYLFADRSLRIQTANLQQTWQDARQHQQHPKVIEKLLGELCAAAVLLASNIKFEGSLVLQLQGDGPIALIVVECGSDLRLRATVKLRQEYAIKENATFQELLNPNRSGRFVVILDLKDRQEGQQAYQGIVDLQGNSVAEVLENYMRSSEQLETYIRLAADDNKASGILLQRLASSGGISIDKEKAAENWEKAGHFMQTVSSQEQLMLDEDELVHRLFWEDQLIKTDADQPIQWYCSCSRQKVADMLHMLGITEVESILEERGAVDVNCDYCGKPYHFDAIECAQLFIDKDKLAAHSSPTTH</sequence>
<dbReference type="eggNOG" id="COG1281">
    <property type="taxonomic scope" value="Bacteria"/>
</dbReference>
<evidence type="ECO:0000313" key="7">
    <source>
        <dbReference type="Proteomes" id="UP000029629"/>
    </source>
</evidence>
<dbReference type="CDD" id="cd00498">
    <property type="entry name" value="Hsp33"/>
    <property type="match status" value="1"/>
</dbReference>
<keyword evidence="1" id="KW-0963">Cytoplasm</keyword>
<accession>A0A095YXP5</accession>
<dbReference type="InterPro" id="IPR023212">
    <property type="entry name" value="Hsp33_helix_hairpin_bin_dom_sf"/>
</dbReference>
<protein>
    <submittedName>
        <fullName evidence="6">Hsp33 chaperonin</fullName>
    </submittedName>
</protein>
<dbReference type="GO" id="GO:0051082">
    <property type="term" value="F:unfolded protein binding"/>
    <property type="evidence" value="ECO:0007669"/>
    <property type="project" value="InterPro"/>
</dbReference>
<dbReference type="EMBL" id="JRNI01000067">
    <property type="protein sequence ID" value="KGF27185.1"/>
    <property type="molecule type" value="Genomic_DNA"/>
</dbReference>
<dbReference type="Gene3D" id="3.90.1280.10">
    <property type="entry name" value="HSP33 redox switch-like"/>
    <property type="match status" value="1"/>
</dbReference>
<dbReference type="SUPFAM" id="SSF64397">
    <property type="entry name" value="Hsp33 domain"/>
    <property type="match status" value="1"/>
</dbReference>
<evidence type="ECO:0000313" key="6">
    <source>
        <dbReference type="EMBL" id="KGF27185.1"/>
    </source>
</evidence>
<dbReference type="Pfam" id="PF01430">
    <property type="entry name" value="HSP33"/>
    <property type="match status" value="1"/>
</dbReference>
<dbReference type="GO" id="GO:0044183">
    <property type="term" value="F:protein folding chaperone"/>
    <property type="evidence" value="ECO:0007669"/>
    <property type="project" value="TreeGrafter"/>
</dbReference>
<proteinExistence type="predicted"/>
<gene>
    <name evidence="6" type="ORF">HMPREF2130_10100</name>
</gene>
<keyword evidence="4" id="KW-0143">Chaperone</keyword>
<dbReference type="Gene3D" id="1.10.287.480">
    <property type="entry name" value="helix hairpin bin"/>
    <property type="match status" value="1"/>
</dbReference>
<dbReference type="OrthoDB" id="9793753at2"/>
<dbReference type="RefSeq" id="WP_018027155.1">
    <property type="nucleotide sequence ID" value="NZ_JRNI01000067.1"/>
</dbReference>
<dbReference type="InterPro" id="IPR016154">
    <property type="entry name" value="Heat_shock_Hsp33_C"/>
</dbReference>
<keyword evidence="7" id="KW-1185">Reference proteome</keyword>
<evidence type="ECO:0000256" key="3">
    <source>
        <dbReference type="ARBA" id="ARBA00023157"/>
    </source>
</evidence>
<dbReference type="GO" id="GO:0042026">
    <property type="term" value="P:protein refolding"/>
    <property type="evidence" value="ECO:0007669"/>
    <property type="project" value="TreeGrafter"/>
</dbReference>
<keyword evidence="5" id="KW-0676">Redox-active center</keyword>
<comment type="caution">
    <text evidence="6">The sequence shown here is derived from an EMBL/GenBank/DDBJ whole genome shotgun (WGS) entry which is preliminary data.</text>
</comment>
<dbReference type="PANTHER" id="PTHR30111">
    <property type="entry name" value="33 KDA CHAPERONIN"/>
    <property type="match status" value="1"/>
</dbReference>
<dbReference type="AlphaFoldDB" id="A0A095YXP5"/>
<dbReference type="PANTHER" id="PTHR30111:SF1">
    <property type="entry name" value="33 KDA CHAPERONIN"/>
    <property type="match status" value="1"/>
</dbReference>
<evidence type="ECO:0000256" key="4">
    <source>
        <dbReference type="ARBA" id="ARBA00023186"/>
    </source>
</evidence>
<dbReference type="Proteomes" id="UP000029629">
    <property type="component" value="Unassembled WGS sequence"/>
</dbReference>
<dbReference type="GO" id="GO:0005737">
    <property type="term" value="C:cytoplasm"/>
    <property type="evidence" value="ECO:0007669"/>
    <property type="project" value="InterPro"/>
</dbReference>
<evidence type="ECO:0000256" key="2">
    <source>
        <dbReference type="ARBA" id="ARBA00022833"/>
    </source>
</evidence>